<evidence type="ECO:0000313" key="3">
    <source>
        <dbReference type="EMBL" id="RPF53347.1"/>
    </source>
</evidence>
<sequence length="322" mass="36913">MKRDDLERQMSEFPNHKMSPQQKQRNWNQITHKLQESKKKKQWLIYPVTIAVMAIAVLIGVMTFSQEDEIVAPEQKQGSGDVSLFEDVKPFVNVKTHPFGANTNGHELSLAVSYLYEAATLLDQNKEAVSPFQESYSPEQLVNNHLDYFYVDKARTFAYLELALSEITDADANTDSAKEKISGWIDEILLIKEGKSDEENREQYVNVLTELIAYVRGIEQVASEVTVYTGEGTWKVTLQAIEHPMYLLTLHNPDELENTEEFDLILKDGDQPLSFQTHKVVEESSTFEFISPRQLDTMDDPKLQIRWGESNLETISLSPENY</sequence>
<reference evidence="3 4" key="1">
    <citation type="submission" date="2018-11" db="EMBL/GenBank/DDBJ databases">
        <title>Genomic Encyclopedia of Type Strains, Phase IV (KMG-IV): sequencing the most valuable type-strain genomes for metagenomic binning, comparative biology and taxonomic classification.</title>
        <authorList>
            <person name="Goeker M."/>
        </authorList>
    </citation>
    <scope>NUCLEOTIDE SEQUENCE [LARGE SCALE GENOMIC DNA]</scope>
    <source>
        <strain evidence="3 4">DSM 18090</strain>
    </source>
</reference>
<name>A0A3N5B7Q9_9BACI</name>
<keyword evidence="4" id="KW-1185">Reference proteome</keyword>
<protein>
    <submittedName>
        <fullName evidence="3">Uncharacterized protein</fullName>
    </submittedName>
</protein>
<feature type="region of interest" description="Disordered" evidence="1">
    <location>
        <begin position="1"/>
        <end position="25"/>
    </location>
</feature>
<accession>A0A3N5B7Q9</accession>
<dbReference type="EMBL" id="RKRF01000009">
    <property type="protein sequence ID" value="RPF53347.1"/>
    <property type="molecule type" value="Genomic_DNA"/>
</dbReference>
<organism evidence="3 4">
    <name type="scientific">Aquisalibacillus elongatus</name>
    <dbReference type="NCBI Taxonomy" id="485577"/>
    <lineage>
        <taxon>Bacteria</taxon>
        <taxon>Bacillati</taxon>
        <taxon>Bacillota</taxon>
        <taxon>Bacilli</taxon>
        <taxon>Bacillales</taxon>
        <taxon>Bacillaceae</taxon>
        <taxon>Aquisalibacillus</taxon>
    </lineage>
</organism>
<comment type="caution">
    <text evidence="3">The sequence shown here is derived from an EMBL/GenBank/DDBJ whole genome shotgun (WGS) entry which is preliminary data.</text>
</comment>
<dbReference type="RefSeq" id="WP_124221822.1">
    <property type="nucleotide sequence ID" value="NZ_RKRF01000009.1"/>
</dbReference>
<evidence type="ECO:0000313" key="4">
    <source>
        <dbReference type="Proteomes" id="UP000276443"/>
    </source>
</evidence>
<keyword evidence="2" id="KW-1133">Transmembrane helix</keyword>
<evidence type="ECO:0000256" key="2">
    <source>
        <dbReference type="SAM" id="Phobius"/>
    </source>
</evidence>
<gene>
    <name evidence="3" type="ORF">EDC24_1845</name>
</gene>
<keyword evidence="2" id="KW-0812">Transmembrane</keyword>
<dbReference type="AlphaFoldDB" id="A0A3N5B7Q9"/>
<feature type="transmembrane region" description="Helical" evidence="2">
    <location>
        <begin position="43"/>
        <end position="64"/>
    </location>
</feature>
<dbReference type="Proteomes" id="UP000276443">
    <property type="component" value="Unassembled WGS sequence"/>
</dbReference>
<feature type="compositionally biased region" description="Basic and acidic residues" evidence="1">
    <location>
        <begin position="1"/>
        <end position="10"/>
    </location>
</feature>
<evidence type="ECO:0000256" key="1">
    <source>
        <dbReference type="SAM" id="MobiDB-lite"/>
    </source>
</evidence>
<keyword evidence="2" id="KW-0472">Membrane</keyword>
<proteinExistence type="predicted"/>